<gene>
    <name evidence="3" type="ORF">SAMN06265795_103258</name>
</gene>
<keyword evidence="4" id="KW-1185">Reference proteome</keyword>
<dbReference type="AlphaFoldDB" id="A0A239F9T9"/>
<dbReference type="RefSeq" id="WP_176442371.1">
    <property type="nucleotide sequence ID" value="NZ_FZOT01000003.1"/>
</dbReference>
<evidence type="ECO:0000313" key="4">
    <source>
        <dbReference type="Proteomes" id="UP000198284"/>
    </source>
</evidence>
<feature type="transmembrane region" description="Helical" evidence="1">
    <location>
        <begin position="60"/>
        <end position="78"/>
    </location>
</feature>
<reference evidence="3 4" key="1">
    <citation type="submission" date="2017-06" db="EMBL/GenBank/DDBJ databases">
        <authorList>
            <person name="Kim H.J."/>
            <person name="Triplett B.A."/>
        </authorList>
    </citation>
    <scope>NUCLEOTIDE SEQUENCE [LARGE SCALE GENOMIC DNA]</scope>
    <source>
        <strain evidence="3 4">U15</strain>
    </source>
</reference>
<proteinExistence type="predicted"/>
<dbReference type="InterPro" id="IPR000326">
    <property type="entry name" value="PAP2/HPO"/>
</dbReference>
<sequence length="219" mass="24997">MNYHADAPADIWQTYLRWVGWISLAFFPAYPFCNWVTAQRENTLSLYLRQELNIPLVPEFIWIYLSMYLMFFAPPFFLGVSSLETLGKRLLAGTLLASASYLVFPSHLGFERIVPADPLYQAVFTGLFAVDKPHNMVPSLHVVFTSIIAFALIGATSSRTLKAGWMVWLLLIIASTLLVHQHHLLDCATGLLLASLLTRLIKKQNDSVMRVEWERRQPR</sequence>
<dbReference type="EMBL" id="FZOT01000003">
    <property type="protein sequence ID" value="SNS53676.1"/>
    <property type="molecule type" value="Genomic_DNA"/>
</dbReference>
<evidence type="ECO:0000256" key="1">
    <source>
        <dbReference type="SAM" id="Phobius"/>
    </source>
</evidence>
<organism evidence="3 4">
    <name type="scientific">Noviherbaspirillum humi</name>
    <dbReference type="NCBI Taxonomy" id="1688639"/>
    <lineage>
        <taxon>Bacteria</taxon>
        <taxon>Pseudomonadati</taxon>
        <taxon>Pseudomonadota</taxon>
        <taxon>Betaproteobacteria</taxon>
        <taxon>Burkholderiales</taxon>
        <taxon>Oxalobacteraceae</taxon>
        <taxon>Noviherbaspirillum</taxon>
    </lineage>
</organism>
<protein>
    <submittedName>
        <fullName evidence="3">PAP2 superfamily protein</fullName>
    </submittedName>
</protein>
<keyword evidence="1" id="KW-1133">Transmembrane helix</keyword>
<keyword evidence="1" id="KW-0472">Membrane</keyword>
<evidence type="ECO:0000313" key="3">
    <source>
        <dbReference type="EMBL" id="SNS53676.1"/>
    </source>
</evidence>
<name>A0A239F9T9_9BURK</name>
<evidence type="ECO:0000259" key="2">
    <source>
        <dbReference type="Pfam" id="PF01569"/>
    </source>
</evidence>
<dbReference type="Proteomes" id="UP000198284">
    <property type="component" value="Unassembled WGS sequence"/>
</dbReference>
<feature type="transmembrane region" description="Helical" evidence="1">
    <location>
        <begin position="136"/>
        <end position="153"/>
    </location>
</feature>
<accession>A0A239F9T9</accession>
<feature type="domain" description="Phosphatidic acid phosphatase type 2/haloperoxidase" evidence="2">
    <location>
        <begin position="131"/>
        <end position="204"/>
    </location>
</feature>
<feature type="transmembrane region" description="Helical" evidence="1">
    <location>
        <begin position="160"/>
        <end position="177"/>
    </location>
</feature>
<dbReference type="Pfam" id="PF01569">
    <property type="entry name" value="PAP2"/>
    <property type="match status" value="1"/>
</dbReference>
<keyword evidence="1" id="KW-0812">Transmembrane</keyword>